<keyword evidence="1" id="KW-0732">Signal</keyword>
<sequence length="129" mass="13642">MRSALACSMRAMRSAAASRLFWAWIKLCCWDSKSMHMKSASWDLWGPVMGGGRHSRRQRSVSSAIKNGGPPVVVVDVKGFAIMGSGLGGSEDFGGKAVRNAAREAEAAARRLAALAARMIDLGLSTSGT</sequence>
<dbReference type="Proteomes" id="UP000235388">
    <property type="component" value="Unassembled WGS sequence"/>
</dbReference>
<evidence type="ECO:0000256" key="1">
    <source>
        <dbReference type="SAM" id="SignalP"/>
    </source>
</evidence>
<dbReference type="EMBL" id="PGCJ01000384">
    <property type="protein sequence ID" value="PLW30239.1"/>
    <property type="molecule type" value="Genomic_DNA"/>
</dbReference>
<evidence type="ECO:0000313" key="2">
    <source>
        <dbReference type="EMBL" id="PLW30239.1"/>
    </source>
</evidence>
<accession>A0A2N5TXK9</accession>
<proteinExistence type="predicted"/>
<feature type="signal peptide" evidence="1">
    <location>
        <begin position="1"/>
        <end position="17"/>
    </location>
</feature>
<gene>
    <name evidence="2" type="ORF">PCANC_25211</name>
</gene>
<feature type="chain" id="PRO_5014814517" evidence="1">
    <location>
        <begin position="18"/>
        <end position="129"/>
    </location>
</feature>
<organism evidence="2 3">
    <name type="scientific">Puccinia coronata f. sp. avenae</name>
    <dbReference type="NCBI Taxonomy" id="200324"/>
    <lineage>
        <taxon>Eukaryota</taxon>
        <taxon>Fungi</taxon>
        <taxon>Dikarya</taxon>
        <taxon>Basidiomycota</taxon>
        <taxon>Pucciniomycotina</taxon>
        <taxon>Pucciniomycetes</taxon>
        <taxon>Pucciniales</taxon>
        <taxon>Pucciniaceae</taxon>
        <taxon>Puccinia</taxon>
    </lineage>
</organism>
<reference evidence="2 3" key="1">
    <citation type="submission" date="2017-11" db="EMBL/GenBank/DDBJ databases">
        <title>De novo assembly and phasing of dikaryotic genomes from two isolates of Puccinia coronata f. sp. avenae, the causal agent of oat crown rust.</title>
        <authorList>
            <person name="Miller M.E."/>
            <person name="Zhang Y."/>
            <person name="Omidvar V."/>
            <person name="Sperschneider J."/>
            <person name="Schwessinger B."/>
            <person name="Raley C."/>
            <person name="Palmer J.M."/>
            <person name="Garnica D."/>
            <person name="Upadhyaya N."/>
            <person name="Rathjen J."/>
            <person name="Taylor J.M."/>
            <person name="Park R.F."/>
            <person name="Dodds P.N."/>
            <person name="Hirsch C.D."/>
            <person name="Kianian S.F."/>
            <person name="Figueroa M."/>
        </authorList>
    </citation>
    <scope>NUCLEOTIDE SEQUENCE [LARGE SCALE GENOMIC DNA]</scope>
    <source>
        <strain evidence="2">12NC29</strain>
    </source>
</reference>
<comment type="caution">
    <text evidence="2">The sequence shown here is derived from an EMBL/GenBank/DDBJ whole genome shotgun (WGS) entry which is preliminary data.</text>
</comment>
<protein>
    <submittedName>
        <fullName evidence="2">Uncharacterized protein</fullName>
    </submittedName>
</protein>
<dbReference type="AlphaFoldDB" id="A0A2N5TXK9"/>
<keyword evidence="3" id="KW-1185">Reference proteome</keyword>
<evidence type="ECO:0000313" key="3">
    <source>
        <dbReference type="Proteomes" id="UP000235388"/>
    </source>
</evidence>
<name>A0A2N5TXK9_9BASI</name>